<dbReference type="SUPFAM" id="SSF54416">
    <property type="entry name" value="Amine oxidase N-terminal region"/>
    <property type="match status" value="2"/>
</dbReference>
<evidence type="ECO:0000256" key="2">
    <source>
        <dbReference type="ARBA" id="ARBA00007983"/>
    </source>
</evidence>
<keyword evidence="6 9" id="KW-0186">Copper</keyword>
<keyword evidence="3 9" id="KW-0479">Metal-binding</keyword>
<evidence type="ECO:0000259" key="12">
    <source>
        <dbReference type="Pfam" id="PF02727"/>
    </source>
</evidence>
<comment type="similarity">
    <text evidence="2 9">Belongs to the copper/topaquinone oxidase family.</text>
</comment>
<reference evidence="14 15" key="1">
    <citation type="submission" date="2019-09" db="EMBL/GenBank/DDBJ databases">
        <title>Draft genome of the ectomycorrhizal ascomycete Sphaerosporella brunnea.</title>
        <authorList>
            <consortium name="DOE Joint Genome Institute"/>
            <person name="Benucci G.M."/>
            <person name="Marozzi G."/>
            <person name="Antonielli L."/>
            <person name="Sanchez S."/>
            <person name="Marco P."/>
            <person name="Wang X."/>
            <person name="Falini L.B."/>
            <person name="Barry K."/>
            <person name="Haridas S."/>
            <person name="Lipzen A."/>
            <person name="Labutti K."/>
            <person name="Grigoriev I.V."/>
            <person name="Murat C."/>
            <person name="Martin F."/>
            <person name="Albertini E."/>
            <person name="Donnini D."/>
            <person name="Bonito G."/>
        </authorList>
    </citation>
    <scope>NUCLEOTIDE SEQUENCE [LARGE SCALE GENOMIC DNA]</scope>
    <source>
        <strain evidence="14 15">Sb_GMNB300</strain>
    </source>
</reference>
<keyword evidence="5 9" id="KW-0560">Oxidoreductase</keyword>
<evidence type="ECO:0000259" key="11">
    <source>
        <dbReference type="Pfam" id="PF01179"/>
    </source>
</evidence>
<evidence type="ECO:0000256" key="4">
    <source>
        <dbReference type="ARBA" id="ARBA00022772"/>
    </source>
</evidence>
<dbReference type="AlphaFoldDB" id="A0A5J5F8N8"/>
<feature type="region of interest" description="Disordered" evidence="10">
    <location>
        <begin position="192"/>
        <end position="217"/>
    </location>
</feature>
<feature type="domain" description="Copper amine oxidase N3-terminal" evidence="13">
    <location>
        <begin position="101"/>
        <end position="189"/>
    </location>
</feature>
<dbReference type="Pfam" id="PF01179">
    <property type="entry name" value="Cu_amine_oxid"/>
    <property type="match status" value="1"/>
</dbReference>
<comment type="caution">
    <text evidence="14">The sequence shown here is derived from an EMBL/GenBank/DDBJ whole genome shotgun (WGS) entry which is preliminary data.</text>
</comment>
<dbReference type="GO" id="GO:0009308">
    <property type="term" value="P:amine metabolic process"/>
    <property type="evidence" value="ECO:0007669"/>
    <property type="project" value="UniProtKB-UniRule"/>
</dbReference>
<keyword evidence="4 7" id="KW-0801">TPQ</keyword>
<evidence type="ECO:0000256" key="8">
    <source>
        <dbReference type="PIRSR" id="PIRSR600269-51"/>
    </source>
</evidence>
<evidence type="ECO:0000256" key="1">
    <source>
        <dbReference type="ARBA" id="ARBA00001935"/>
    </source>
</evidence>
<protein>
    <recommendedName>
        <fullName evidence="9">Amine oxidase</fullName>
        <ecNumber evidence="9">1.4.3.-</ecNumber>
    </recommendedName>
</protein>
<feature type="domain" description="Copper amine oxidase catalytic" evidence="11">
    <location>
        <begin position="227"/>
        <end position="635"/>
    </location>
</feature>
<comment type="PTM">
    <text evidence="8 9">Topaquinone (TPQ) is generated by copper-dependent autoxidation of a specific tyrosyl residue.</text>
</comment>
<dbReference type="InterPro" id="IPR000269">
    <property type="entry name" value="Cu_amine_oxidase"/>
</dbReference>
<dbReference type="GO" id="GO:0008131">
    <property type="term" value="F:primary methylamine oxidase activity"/>
    <property type="evidence" value="ECO:0007669"/>
    <property type="project" value="InterPro"/>
</dbReference>
<evidence type="ECO:0000256" key="7">
    <source>
        <dbReference type="PIRSR" id="PIRSR600269-50"/>
    </source>
</evidence>
<feature type="active site" description="Proton acceptor" evidence="7">
    <location>
        <position position="307"/>
    </location>
</feature>
<dbReference type="InterPro" id="IPR015798">
    <property type="entry name" value="Cu_amine_oxidase_C"/>
</dbReference>
<dbReference type="Gene3D" id="3.10.450.40">
    <property type="match status" value="2"/>
</dbReference>
<keyword evidence="15" id="KW-1185">Reference proteome</keyword>
<dbReference type="SUPFAM" id="SSF49998">
    <property type="entry name" value="Amine oxidase catalytic domain"/>
    <property type="match status" value="1"/>
</dbReference>
<evidence type="ECO:0000313" key="15">
    <source>
        <dbReference type="Proteomes" id="UP000326924"/>
    </source>
</evidence>
<evidence type="ECO:0000313" key="14">
    <source>
        <dbReference type="EMBL" id="KAA8913640.1"/>
    </source>
</evidence>
<feature type="modified residue" description="2',4',5'-topaquinone" evidence="8">
    <location>
        <position position="391"/>
    </location>
</feature>
<dbReference type="OrthoDB" id="5379943at2759"/>
<dbReference type="PANTHER" id="PTHR10638">
    <property type="entry name" value="COPPER AMINE OXIDASE"/>
    <property type="match status" value="1"/>
</dbReference>
<dbReference type="InterPro" id="IPR016182">
    <property type="entry name" value="Cu_amine_oxidase_N-reg"/>
</dbReference>
<feature type="active site" description="Schiff-base intermediate with substrate; via topaquinone" evidence="7">
    <location>
        <position position="391"/>
    </location>
</feature>
<proteinExistence type="inferred from homology"/>
<evidence type="ECO:0000256" key="3">
    <source>
        <dbReference type="ARBA" id="ARBA00022723"/>
    </source>
</evidence>
<dbReference type="Pfam" id="PF02727">
    <property type="entry name" value="Cu_amine_oxidN2"/>
    <property type="match status" value="1"/>
</dbReference>
<evidence type="ECO:0000256" key="10">
    <source>
        <dbReference type="SAM" id="MobiDB-lite"/>
    </source>
</evidence>
<dbReference type="GO" id="GO:0005507">
    <property type="term" value="F:copper ion binding"/>
    <property type="evidence" value="ECO:0007669"/>
    <property type="project" value="InterPro"/>
</dbReference>
<accession>A0A5J5F8N8</accession>
<evidence type="ECO:0000259" key="13">
    <source>
        <dbReference type="Pfam" id="PF02728"/>
    </source>
</evidence>
<evidence type="ECO:0000256" key="5">
    <source>
        <dbReference type="ARBA" id="ARBA00023002"/>
    </source>
</evidence>
<dbReference type="GO" id="GO:0048038">
    <property type="term" value="F:quinone binding"/>
    <property type="evidence" value="ECO:0007669"/>
    <property type="project" value="InterPro"/>
</dbReference>
<dbReference type="InterPro" id="IPR015800">
    <property type="entry name" value="Cu_amine_oxidase_N2"/>
</dbReference>
<name>A0A5J5F8N8_9PEZI</name>
<organism evidence="14 15">
    <name type="scientific">Sphaerosporella brunnea</name>
    <dbReference type="NCBI Taxonomy" id="1250544"/>
    <lineage>
        <taxon>Eukaryota</taxon>
        <taxon>Fungi</taxon>
        <taxon>Dikarya</taxon>
        <taxon>Ascomycota</taxon>
        <taxon>Pezizomycotina</taxon>
        <taxon>Pezizomycetes</taxon>
        <taxon>Pezizales</taxon>
        <taxon>Pyronemataceae</taxon>
        <taxon>Sphaerosporella</taxon>
    </lineage>
</organism>
<feature type="compositionally biased region" description="Pro residues" evidence="10">
    <location>
        <begin position="199"/>
        <end position="212"/>
    </location>
</feature>
<dbReference type="Pfam" id="PF02728">
    <property type="entry name" value="Cu_amine_oxidN3"/>
    <property type="match status" value="1"/>
</dbReference>
<dbReference type="InterPro" id="IPR036460">
    <property type="entry name" value="Cu_amine_oxidase_C_sf"/>
</dbReference>
<dbReference type="PROSITE" id="PS01164">
    <property type="entry name" value="COPPER_AMINE_OXID_1"/>
    <property type="match status" value="1"/>
</dbReference>
<comment type="cofactor">
    <cofactor evidence="9">
        <name>Cu cation</name>
        <dbReference type="ChEBI" id="CHEBI:23378"/>
    </cofactor>
    <text evidence="9">Contains 1 topaquinone per subunit.</text>
</comment>
<dbReference type="PANTHER" id="PTHR10638:SF33">
    <property type="entry name" value="AMINE OXIDASE"/>
    <property type="match status" value="1"/>
</dbReference>
<evidence type="ECO:0000256" key="6">
    <source>
        <dbReference type="ARBA" id="ARBA00023008"/>
    </source>
</evidence>
<feature type="domain" description="Copper amine oxidase N2-terminal" evidence="12">
    <location>
        <begin position="2"/>
        <end position="85"/>
    </location>
</feature>
<dbReference type="InterPro" id="IPR049948">
    <property type="entry name" value="Cu_Am_ox_TPQ-bd"/>
</dbReference>
<dbReference type="Proteomes" id="UP000326924">
    <property type="component" value="Unassembled WGS sequence"/>
</dbReference>
<dbReference type="Gene3D" id="2.70.98.20">
    <property type="entry name" value="Copper amine oxidase, catalytic domain"/>
    <property type="match status" value="1"/>
</dbReference>
<dbReference type="EC" id="1.4.3.-" evidence="9"/>
<evidence type="ECO:0000256" key="9">
    <source>
        <dbReference type="RuleBase" id="RU000672"/>
    </source>
</evidence>
<comment type="cofactor">
    <cofactor evidence="1">
        <name>Cu cation</name>
        <dbReference type="ChEBI" id="CHEBI:23378"/>
    </cofactor>
</comment>
<dbReference type="InterPro" id="IPR015802">
    <property type="entry name" value="Cu_amine_oxidase_N3"/>
</dbReference>
<gene>
    <name evidence="14" type="ORF">FN846DRAFT_1018686</name>
</gene>
<dbReference type="EMBL" id="VXIS01000013">
    <property type="protein sequence ID" value="KAA8913640.1"/>
    <property type="molecule type" value="Genomic_DNA"/>
</dbReference>
<sequence>MHPLTPLLPDEIAVCAAILRAKFPLKNFHFKAITLREPLKAALLAWLEGTGPTPPREAYVCYYIRGTPHFFESVIDIAGGALLSDEQIKAGYHGPADGPEIEAAEKAALADAGVQAALEKLCLPEGSVVVADPWIYGSDGVTDAKRQFQCFLYLQSPHGERNPDSNHYAFPLTISPVVDVETMTVVRIDHLPTGADATPTPPKPYRVPPPSEYTPEHQSLRTDLKPLHVVQPAGASFTVTEEVPDSGGAVIEWQKWRLRTGFNHREGMVLYNIAYDGRDIAYRISLSDMSIPYADPRPPYHKKAAFDLGDAGAGVMANNLKLGCDCLGSIHYLSSNLSTDVGTVLAMPNVICIHEQDSGIGFKHTNYRTGRPVVTRNRELVLQSIITVSNYEYILAFIFGQSGEFHYEVRATGILSTAPIEPGVEVPWGTVVHPGVLAAHHQHIFSLRVDPQIDGAGNKVVYEEAVALPADDDDAATNPFGVGYVTRTTELTHSQGIDTRSATNRVFHVQSTTKTNPINRLPVGYKLTIPPFQKLLAQPRSLHHARVEFGDHALYVTKYREGELFAAGKWTNQSRGGEGVRSWAARADPLDRGDPVLFVQFGINHIPRIEDFPVMPAEVLRVSFKPANFFSRNPGIDVPPSTQAFNASVLLSGKPTTTTDGERECCD</sequence>
<dbReference type="InParanoid" id="A0A5J5F8N8"/>